<proteinExistence type="predicted"/>
<dbReference type="PANTHER" id="PTHR43476">
    <property type="entry name" value="3-(3-HYDROXY-PHENYL)PROPIONATE/3-HYDROXYCINNAMIC ACID HYDROXYLASE"/>
    <property type="match status" value="1"/>
</dbReference>
<evidence type="ECO:0000313" key="3">
    <source>
        <dbReference type="EMBL" id="SEA62183.1"/>
    </source>
</evidence>
<dbReference type="PRINTS" id="PR00420">
    <property type="entry name" value="RNGMNOXGNASE"/>
</dbReference>
<dbReference type="InterPro" id="IPR036188">
    <property type="entry name" value="FAD/NAD-bd_sf"/>
</dbReference>
<protein>
    <submittedName>
        <fullName evidence="3">3-(3-hydroxy-phenyl)propionate hydroxylase</fullName>
    </submittedName>
</protein>
<organism evidence="3 4">
    <name type="scientific">Bowdeniella nasicola</name>
    <dbReference type="NCBI Taxonomy" id="208480"/>
    <lineage>
        <taxon>Bacteria</taxon>
        <taxon>Bacillati</taxon>
        <taxon>Actinomycetota</taxon>
        <taxon>Actinomycetes</taxon>
        <taxon>Actinomycetales</taxon>
        <taxon>Actinomycetaceae</taxon>
        <taxon>Bowdeniella</taxon>
    </lineage>
</organism>
<keyword evidence="4" id="KW-1185">Reference proteome</keyword>
<dbReference type="InterPro" id="IPR050631">
    <property type="entry name" value="PheA/TfdB_FAD_monoxygenase"/>
</dbReference>
<evidence type="ECO:0000259" key="2">
    <source>
        <dbReference type="Pfam" id="PF01494"/>
    </source>
</evidence>
<dbReference type="GO" id="GO:0019622">
    <property type="term" value="P:3-(3-hydroxy)phenylpropionate catabolic process"/>
    <property type="evidence" value="ECO:0007669"/>
    <property type="project" value="TreeGrafter"/>
</dbReference>
<evidence type="ECO:0000256" key="1">
    <source>
        <dbReference type="ARBA" id="ARBA00023002"/>
    </source>
</evidence>
<dbReference type="InterPro" id="IPR002938">
    <property type="entry name" value="FAD-bd"/>
</dbReference>
<feature type="domain" description="FAD-binding" evidence="2">
    <location>
        <begin position="9"/>
        <end position="360"/>
    </location>
</feature>
<dbReference type="GO" id="GO:0071949">
    <property type="term" value="F:FAD binding"/>
    <property type="evidence" value="ECO:0007669"/>
    <property type="project" value="InterPro"/>
</dbReference>
<dbReference type="Pfam" id="PF01494">
    <property type="entry name" value="FAD_binding_3"/>
    <property type="match status" value="1"/>
</dbReference>
<dbReference type="Gene3D" id="3.30.70.2450">
    <property type="match status" value="1"/>
</dbReference>
<evidence type="ECO:0000313" key="4">
    <source>
        <dbReference type="Proteomes" id="UP000199288"/>
    </source>
</evidence>
<dbReference type="GO" id="GO:0008688">
    <property type="term" value="F:3-(3-hydroxyphenyl)propionate hydroxylase activity"/>
    <property type="evidence" value="ECO:0007669"/>
    <property type="project" value="TreeGrafter"/>
</dbReference>
<gene>
    <name evidence="3" type="ORF">SAMN02910418_02011</name>
</gene>
<dbReference type="SUPFAM" id="SSF51905">
    <property type="entry name" value="FAD/NAD(P)-binding domain"/>
    <property type="match status" value="1"/>
</dbReference>
<dbReference type="PANTHER" id="PTHR43476:SF3">
    <property type="entry name" value="FAD-BINDING MONOOXYGENASE"/>
    <property type="match status" value="1"/>
</dbReference>
<dbReference type="RefSeq" id="WP_092565488.1">
    <property type="nucleotide sequence ID" value="NZ_FNQV01000013.1"/>
</dbReference>
<sequence length="576" mass="63027">MAEESNREEVDVLIVGAGPVGLTLANLLGGYGVSVLLAEARSDLIDYPRGVGLDDESYRTIQAMGLIEPVRPHTNPNHIVKIVNGKGRVLTANNPTSEPFGFARKHGFIQPLVDRAFFEGLDRYEHVTVAFEHMLIGLEESDDLVTATLEVGPRDMDGTTGPLPGTSPTTRQVCAKFVVGCEGGRSFTRKWLGATFVGESPSTRWLVVDVENDPVGTPGVYLGADPKRPYVSIGLPHAVRRWEFMLHEDEPSDASEDDAFVHGLLTPHVPDPTSLQVIRRRVFTHHGRVADTFRSGRVIIAGDAAHLMPVWMGQGFNSGLRDATNLAWKIATLTRGQAGLDLLDTYDAERREHAKAMVDLSMTMGNFIKQQDKRVALVRDSVSTALGAVPQIKSYFSEMRFKPMPRYTRGVLVDPNTLAPGRAAAKITRDLIPVATAENCDSPVGVQFIQPRVSVAGHDGPILLDDALGPWWAIAAWGNDPRRHLAPELLDKARELGMRFACIVPETQRPWAEAAYEAADDFVVIGDHTGALKRWYDDRPVSLVFIRPDRFVAAAVLAQEASPAFRSLLAALSSTI</sequence>
<dbReference type="AlphaFoldDB" id="A0A1H4CPB8"/>
<reference evidence="4" key="1">
    <citation type="submission" date="2016-10" db="EMBL/GenBank/DDBJ databases">
        <authorList>
            <person name="Varghese N."/>
            <person name="Submissions S."/>
        </authorList>
    </citation>
    <scope>NUCLEOTIDE SEQUENCE [LARGE SCALE GENOMIC DNA]</scope>
    <source>
        <strain evidence="4">KPR-1</strain>
    </source>
</reference>
<dbReference type="EMBL" id="FNQV01000013">
    <property type="protein sequence ID" value="SEA62183.1"/>
    <property type="molecule type" value="Genomic_DNA"/>
</dbReference>
<keyword evidence="1" id="KW-0560">Oxidoreductase</keyword>
<accession>A0A1H4CPB8</accession>
<name>A0A1H4CPB8_9ACTO</name>
<dbReference type="OrthoDB" id="3316391at2"/>
<dbReference type="Gene3D" id="3.50.50.60">
    <property type="entry name" value="FAD/NAD(P)-binding domain"/>
    <property type="match status" value="1"/>
</dbReference>
<dbReference type="Proteomes" id="UP000199288">
    <property type="component" value="Unassembled WGS sequence"/>
</dbReference>